<evidence type="ECO:0000259" key="1">
    <source>
        <dbReference type="Pfam" id="PF20056"/>
    </source>
</evidence>
<proteinExistence type="predicted"/>
<dbReference type="RefSeq" id="WP_058287078.1">
    <property type="nucleotide sequence ID" value="NZ_CP081051.1"/>
</dbReference>
<evidence type="ECO:0000313" key="4">
    <source>
        <dbReference type="Proteomes" id="UP000051326"/>
    </source>
</evidence>
<dbReference type="EMBL" id="CYSR01000030">
    <property type="protein sequence ID" value="CUI01059.1"/>
    <property type="molecule type" value="Genomic_DNA"/>
</dbReference>
<gene>
    <name evidence="3" type="ORF">K3718_07590</name>
    <name evidence="2" type="ORF">PHA8399_03200</name>
</gene>
<dbReference type="Proteomes" id="UP001058514">
    <property type="component" value="Chromosome"/>
</dbReference>
<reference evidence="2 4" key="1">
    <citation type="submission" date="2015-09" db="EMBL/GenBank/DDBJ databases">
        <authorList>
            <consortium name="Swine Surveillance"/>
        </authorList>
    </citation>
    <scope>NUCLEOTIDE SEQUENCE [LARGE SCALE GENOMIC DNA]</scope>
    <source>
        <strain evidence="2 4">CECT 8399</strain>
    </source>
</reference>
<dbReference type="STRING" id="1396826.PHA8399_03200"/>
<name>A0A0P1HCM6_9RHOB</name>
<dbReference type="EMBL" id="CP081051">
    <property type="protein sequence ID" value="UWQ42943.1"/>
    <property type="molecule type" value="Genomic_DNA"/>
</dbReference>
<dbReference type="Pfam" id="PF20056">
    <property type="entry name" value="DUF6455"/>
    <property type="match status" value="1"/>
</dbReference>
<dbReference type="InterPro" id="IPR045601">
    <property type="entry name" value="DUF6455"/>
</dbReference>
<reference evidence="3" key="2">
    <citation type="submission" date="2021-08" db="EMBL/GenBank/DDBJ databases">
        <authorList>
            <person name="Nwanade C."/>
            <person name="Wang M."/>
            <person name="Masoudi A."/>
            <person name="Yu Z."/>
            <person name="Liu J."/>
        </authorList>
    </citation>
    <scope>NUCLEOTIDE SEQUENCE</scope>
    <source>
        <strain evidence="3">S166</strain>
    </source>
</reference>
<keyword evidence="5" id="KW-1185">Reference proteome</keyword>
<evidence type="ECO:0000313" key="3">
    <source>
        <dbReference type="EMBL" id="UWQ42943.1"/>
    </source>
</evidence>
<sequence length="85" mass="9207">MGLFAKLARSSDLVQGMASRLGVDYGEIVAADPQAQGRKYMRAVLRCSTCGNQDGCSSLQREAAELDEAPSYCRNARLLSHLRGD</sequence>
<keyword evidence="3" id="KW-0456">Lyase</keyword>
<protein>
    <submittedName>
        <fullName evidence="3">Adenylosuccinate lyase</fullName>
    </submittedName>
</protein>
<evidence type="ECO:0000313" key="5">
    <source>
        <dbReference type="Proteomes" id="UP001058514"/>
    </source>
</evidence>
<evidence type="ECO:0000313" key="2">
    <source>
        <dbReference type="EMBL" id="CUI01059.1"/>
    </source>
</evidence>
<dbReference type="GO" id="GO:0016829">
    <property type="term" value="F:lyase activity"/>
    <property type="evidence" value="ECO:0007669"/>
    <property type="project" value="UniProtKB-KW"/>
</dbReference>
<accession>A0A0P1HCM6</accession>
<organism evidence="2 4">
    <name type="scientific">Leisingera aquaemixtae</name>
    <dbReference type="NCBI Taxonomy" id="1396826"/>
    <lineage>
        <taxon>Bacteria</taxon>
        <taxon>Pseudomonadati</taxon>
        <taxon>Pseudomonadota</taxon>
        <taxon>Alphaproteobacteria</taxon>
        <taxon>Rhodobacterales</taxon>
        <taxon>Roseobacteraceae</taxon>
        <taxon>Leisingera</taxon>
    </lineage>
</organism>
<feature type="domain" description="DUF6455" evidence="1">
    <location>
        <begin position="1"/>
        <end position="84"/>
    </location>
</feature>
<dbReference type="AlphaFoldDB" id="A0A0P1HCM6"/>
<dbReference type="Proteomes" id="UP000051326">
    <property type="component" value="Unassembled WGS sequence"/>
</dbReference>